<dbReference type="Gene3D" id="3.50.4.10">
    <property type="entry name" value="Hepatocyte Growth Factor"/>
    <property type="match status" value="1"/>
</dbReference>
<sequence length="409" mass="40718">MDLATAAKAAACRVARPPAGGPLPLPLLLALLLGLAAHVATGLVTADGIVLTGTEFDEQIAGRGSAAECFATCRMATGCAAYSWVPSSSSTGSTSRCNHLASGFTPSYPDDDSGYTVQPASGFVAPNTTALACSPAFPLELLGGELGPQTEAGSSGDCCAACTLTEGCAAWTYYPNQGSGETSAAGMCALMGPSDWDVLPPPAPGVVSAVMATSPAAMAIRIGNGTCLAPLQGAAVAGAPAVASATGCSHKFVLLATGALRHVASGLCLQPAFPFSGAPDPAQVASGTALVFDTGCTSQPPAWTRHHLRTAAASGAIVHSASGLCWAVQASGRVVLSTSCADVKLMPDAAPLQPIVSFVLDAIAPESTVLKLDCGNRSTLGRVVSASFASSACINRADVSRLGLLCPPD</sequence>
<evidence type="ECO:0000256" key="1">
    <source>
        <dbReference type="SAM" id="SignalP"/>
    </source>
</evidence>
<comment type="caution">
    <text evidence="3">The sequence shown here is derived from an EMBL/GenBank/DDBJ whole genome shotgun (WGS) entry which is preliminary data.</text>
</comment>
<proteinExistence type="predicted"/>
<organism evidence="3 4">
    <name type="scientific">Chlorella ohadii</name>
    <dbReference type="NCBI Taxonomy" id="2649997"/>
    <lineage>
        <taxon>Eukaryota</taxon>
        <taxon>Viridiplantae</taxon>
        <taxon>Chlorophyta</taxon>
        <taxon>core chlorophytes</taxon>
        <taxon>Trebouxiophyceae</taxon>
        <taxon>Chlorellales</taxon>
        <taxon>Chlorellaceae</taxon>
        <taxon>Chlorella clade</taxon>
        <taxon>Chlorella</taxon>
    </lineage>
</organism>
<dbReference type="InterPro" id="IPR003609">
    <property type="entry name" value="Pan_app"/>
</dbReference>
<protein>
    <recommendedName>
        <fullName evidence="2">Apple domain-containing protein</fullName>
    </recommendedName>
</protein>
<dbReference type="EMBL" id="JADXDR010000031">
    <property type="protein sequence ID" value="KAI7844400.1"/>
    <property type="molecule type" value="Genomic_DNA"/>
</dbReference>
<evidence type="ECO:0000259" key="2">
    <source>
        <dbReference type="Pfam" id="PF14295"/>
    </source>
</evidence>
<dbReference type="Gene3D" id="2.80.10.50">
    <property type="match status" value="1"/>
</dbReference>
<evidence type="ECO:0000313" key="4">
    <source>
        <dbReference type="Proteomes" id="UP001205105"/>
    </source>
</evidence>
<feature type="domain" description="Apple" evidence="2">
    <location>
        <begin position="150"/>
        <end position="190"/>
    </location>
</feature>
<feature type="chain" id="PRO_5042205655" description="Apple domain-containing protein" evidence="1">
    <location>
        <begin position="43"/>
        <end position="409"/>
    </location>
</feature>
<feature type="domain" description="Apple" evidence="2">
    <location>
        <begin position="63"/>
        <end position="97"/>
    </location>
</feature>
<dbReference type="Pfam" id="PF14295">
    <property type="entry name" value="PAN_4"/>
    <property type="match status" value="2"/>
</dbReference>
<dbReference type="Proteomes" id="UP001205105">
    <property type="component" value="Unassembled WGS sequence"/>
</dbReference>
<evidence type="ECO:0000313" key="3">
    <source>
        <dbReference type="EMBL" id="KAI7844400.1"/>
    </source>
</evidence>
<keyword evidence="4" id="KW-1185">Reference proteome</keyword>
<name>A0AAD5H8D3_9CHLO</name>
<dbReference type="AlphaFoldDB" id="A0AAD5H8D3"/>
<accession>A0AAD5H8D3</accession>
<gene>
    <name evidence="3" type="ORF">COHA_001995</name>
</gene>
<reference evidence="3" key="1">
    <citation type="submission" date="2020-11" db="EMBL/GenBank/DDBJ databases">
        <title>Chlorella ohadii genome sequencing and assembly.</title>
        <authorList>
            <person name="Murik O."/>
            <person name="Treves H."/>
            <person name="Kedem I."/>
            <person name="Shotland Y."/>
            <person name="Kaplan A."/>
        </authorList>
    </citation>
    <scope>NUCLEOTIDE SEQUENCE</scope>
    <source>
        <strain evidence="3">1</strain>
    </source>
</reference>
<feature type="signal peptide" evidence="1">
    <location>
        <begin position="1"/>
        <end position="42"/>
    </location>
</feature>
<keyword evidence="1" id="KW-0732">Signal</keyword>